<evidence type="ECO:0000313" key="4">
    <source>
        <dbReference type="Proteomes" id="UP000193648"/>
    </source>
</evidence>
<name>A0A1Y2GWQ0_9FUNG</name>
<gene>
    <name evidence="3" type="ORF">BCR41DRAFT_420210</name>
</gene>
<reference evidence="3 4" key="1">
    <citation type="submission" date="2016-07" db="EMBL/GenBank/DDBJ databases">
        <title>Pervasive Adenine N6-methylation of Active Genes in Fungi.</title>
        <authorList>
            <consortium name="DOE Joint Genome Institute"/>
            <person name="Mondo S.J."/>
            <person name="Dannebaum R.O."/>
            <person name="Kuo R.C."/>
            <person name="Labutti K."/>
            <person name="Haridas S."/>
            <person name="Kuo A."/>
            <person name="Salamov A."/>
            <person name="Ahrendt S.R."/>
            <person name="Lipzen A."/>
            <person name="Sullivan W."/>
            <person name="Andreopoulos W.B."/>
            <person name="Clum A."/>
            <person name="Lindquist E."/>
            <person name="Daum C."/>
            <person name="Ramamoorthy G.K."/>
            <person name="Gryganskyi A."/>
            <person name="Culley D."/>
            <person name="Magnuson J.K."/>
            <person name="James T.Y."/>
            <person name="O'Malley M.A."/>
            <person name="Stajich J.E."/>
            <person name="Spatafora J.W."/>
            <person name="Visel A."/>
            <person name="Grigoriev I.V."/>
        </authorList>
    </citation>
    <scope>NUCLEOTIDE SEQUENCE [LARGE SCALE GENOMIC DNA]</scope>
    <source>
        <strain evidence="3 4">NRRL 3116</strain>
    </source>
</reference>
<accession>A0A1Y2GWQ0</accession>
<feature type="compositionally biased region" description="Low complexity" evidence="2">
    <location>
        <begin position="303"/>
        <end position="343"/>
    </location>
</feature>
<feature type="coiled-coil region" evidence="1">
    <location>
        <begin position="388"/>
        <end position="448"/>
    </location>
</feature>
<keyword evidence="1" id="KW-0175">Coiled coil</keyword>
<dbReference type="InParanoid" id="A0A1Y2GWQ0"/>
<feature type="compositionally biased region" description="Low complexity" evidence="2">
    <location>
        <begin position="8"/>
        <end position="24"/>
    </location>
</feature>
<dbReference type="Proteomes" id="UP000193648">
    <property type="component" value="Unassembled WGS sequence"/>
</dbReference>
<evidence type="ECO:0000256" key="2">
    <source>
        <dbReference type="SAM" id="MobiDB-lite"/>
    </source>
</evidence>
<evidence type="ECO:0000313" key="3">
    <source>
        <dbReference type="EMBL" id="ORZ24975.1"/>
    </source>
</evidence>
<proteinExistence type="predicted"/>
<dbReference type="STRING" id="64571.A0A1Y2GWQ0"/>
<organism evidence="3 4">
    <name type="scientific">Lobosporangium transversale</name>
    <dbReference type="NCBI Taxonomy" id="64571"/>
    <lineage>
        <taxon>Eukaryota</taxon>
        <taxon>Fungi</taxon>
        <taxon>Fungi incertae sedis</taxon>
        <taxon>Mucoromycota</taxon>
        <taxon>Mortierellomycotina</taxon>
        <taxon>Mortierellomycetes</taxon>
        <taxon>Mortierellales</taxon>
        <taxon>Mortierellaceae</taxon>
        <taxon>Lobosporangium</taxon>
    </lineage>
</organism>
<sequence length="611" mass="63773">MNAVRAPSRNSNTSDTSSTQSQSNAHAHSNSIIQPRKAKVASMAQIDISSLSLSANISTPVLPPHSRTTTRQQQQQQQQQQSRSKVHSSSSVSNTHPLKNNNNSSNSNQVHVRANKGENSNNTLGINGGHNVVRRMVSASASLGIGVGAGRPGSIIRRGGSVTSSDDGTVSEDSVEDYIQLFSGAGAAGGGLHVTSLPFTSARQQRTEPKPISGPKFTSDGAGRMKTPTVPTGGPSVRPIRIAAGASIRIDTDSSTSSSSGHTPIPYFLSGSQPLNVTGTGASIGGHTSIEGGNGGSAVGLLSTSVSSSTSSSSSSLSWVSSPSSKRNSGSGVNGSVGSPSSSIPTDDSGYGTSNLSISSPTTTSFPFNAPQPTLRAIKSASSGLSTAATAAAAAKQAEENRQSEEAARIRRKVADLEISNTSLLQINQTLEATVRKQAAKLQELEMRIQSTQFGGDLSMLAATDIAQDSNISPDNASVTTMATAMAMTTSTTTTPTPKPTTRPTSLVDPEAAIIIHEMTEADRQADLTFKRVCMAIDQMIFEAKQALDQSMKPAGMKVLSSFEMYEDDLDAAEQSFVDNEDDDDYGYDDEDDDFRMANLSVQDGNDSDID</sequence>
<comment type="caution">
    <text evidence="3">The sequence shown here is derived from an EMBL/GenBank/DDBJ whole genome shotgun (WGS) entry which is preliminary data.</text>
</comment>
<evidence type="ECO:0000256" key="1">
    <source>
        <dbReference type="SAM" id="Coils"/>
    </source>
</evidence>
<dbReference type="OrthoDB" id="2555519at2759"/>
<protein>
    <submittedName>
        <fullName evidence="3">Uncharacterized protein</fullName>
    </submittedName>
</protein>
<dbReference type="EMBL" id="MCFF01000008">
    <property type="protein sequence ID" value="ORZ24975.1"/>
    <property type="molecule type" value="Genomic_DNA"/>
</dbReference>
<dbReference type="GeneID" id="33571707"/>
<feature type="region of interest" description="Disordered" evidence="2">
    <location>
        <begin position="571"/>
        <end position="593"/>
    </location>
</feature>
<keyword evidence="4" id="KW-1185">Reference proteome</keyword>
<dbReference type="AlphaFoldDB" id="A0A1Y2GWQ0"/>
<dbReference type="RefSeq" id="XP_021883956.1">
    <property type="nucleotide sequence ID" value="XM_022029864.1"/>
</dbReference>
<feature type="region of interest" description="Disordered" evidence="2">
    <location>
        <begin position="202"/>
        <end position="238"/>
    </location>
</feature>
<feature type="compositionally biased region" description="Acidic residues" evidence="2">
    <location>
        <begin position="579"/>
        <end position="593"/>
    </location>
</feature>
<feature type="region of interest" description="Disordered" evidence="2">
    <location>
        <begin position="303"/>
        <end position="371"/>
    </location>
</feature>
<feature type="region of interest" description="Disordered" evidence="2">
    <location>
        <begin position="56"/>
        <end position="109"/>
    </location>
</feature>
<feature type="region of interest" description="Disordered" evidence="2">
    <location>
        <begin position="1"/>
        <end position="42"/>
    </location>
</feature>
<feature type="compositionally biased region" description="Low complexity" evidence="2">
    <location>
        <begin position="66"/>
        <end position="83"/>
    </location>
</feature>
<feature type="compositionally biased region" description="Polar residues" evidence="2">
    <location>
        <begin position="87"/>
        <end position="99"/>
    </location>
</feature>
<feature type="compositionally biased region" description="Low complexity" evidence="2">
    <location>
        <begin position="359"/>
        <end position="368"/>
    </location>
</feature>